<dbReference type="GO" id="GO:0016787">
    <property type="term" value="F:hydrolase activity"/>
    <property type="evidence" value="ECO:0007669"/>
    <property type="project" value="UniProtKB-KW"/>
</dbReference>
<dbReference type="EMBL" id="CP029159">
    <property type="protein sequence ID" value="QKM72040.1"/>
    <property type="molecule type" value="Genomic_DNA"/>
</dbReference>
<evidence type="ECO:0000313" key="3">
    <source>
        <dbReference type="EMBL" id="QKM72040.1"/>
    </source>
</evidence>
<dbReference type="AlphaFoldDB" id="A0A7G3UTX4"/>
<reference evidence="3 4" key="1">
    <citation type="journal article" date="2012" name="J. Bacteriol.">
        <title>Draft genome of Streptomyces tsukubaensis NRRL 18488, the producer of the clinically important immunosuppressant tacrolimus (FK506).</title>
        <authorList>
            <person name="Barreiro C."/>
            <person name="Prieto C."/>
            <person name="Sola-Landa A."/>
            <person name="Solera E."/>
            <person name="Martinez-Castro M."/>
            <person name="Perez-Redondo R."/>
            <person name="Garcia-Estrada C."/>
            <person name="Aparicio J.F."/>
            <person name="Fernandez-Martinez L.T."/>
            <person name="Santos-Aberturas J."/>
            <person name="Salehi-Najafabadi Z."/>
            <person name="Rodriguez-Garcia A."/>
            <person name="Tauch A."/>
            <person name="Martin J.F."/>
        </authorList>
    </citation>
    <scope>NUCLEOTIDE SEQUENCE [LARGE SCALE GENOMIC DNA]</scope>
    <source>
        <strain evidence="4">DSM 42081 / NBRC 108919 / NRRL 18488 / 9993</strain>
    </source>
</reference>
<proteinExistence type="predicted"/>
<dbReference type="SUPFAM" id="SSF63817">
    <property type="entry name" value="Sortase"/>
    <property type="match status" value="1"/>
</dbReference>
<dbReference type="Proteomes" id="UP000005940">
    <property type="component" value="Chromosome"/>
</dbReference>
<dbReference type="InterPro" id="IPR023365">
    <property type="entry name" value="Sortase_dom-sf"/>
</dbReference>
<dbReference type="InterPro" id="IPR042001">
    <property type="entry name" value="Sortase_F"/>
</dbReference>
<protein>
    <submittedName>
        <fullName evidence="3">Class F sortase</fullName>
    </submittedName>
</protein>
<name>A0A7G3UTX4_STRT9</name>
<evidence type="ECO:0000256" key="1">
    <source>
        <dbReference type="ARBA" id="ARBA00022801"/>
    </source>
</evidence>
<dbReference type="Pfam" id="PF04203">
    <property type="entry name" value="Sortase"/>
    <property type="match status" value="1"/>
</dbReference>
<keyword evidence="4" id="KW-1185">Reference proteome</keyword>
<evidence type="ECO:0000313" key="4">
    <source>
        <dbReference type="Proteomes" id="UP000005940"/>
    </source>
</evidence>
<feature type="compositionally biased region" description="Low complexity" evidence="2">
    <location>
        <begin position="43"/>
        <end position="70"/>
    </location>
</feature>
<dbReference type="CDD" id="cd05829">
    <property type="entry name" value="Sortase_F"/>
    <property type="match status" value="1"/>
</dbReference>
<keyword evidence="1" id="KW-0378">Hydrolase</keyword>
<evidence type="ECO:0000256" key="2">
    <source>
        <dbReference type="SAM" id="MobiDB-lite"/>
    </source>
</evidence>
<dbReference type="InterPro" id="IPR005754">
    <property type="entry name" value="Sortase"/>
</dbReference>
<organism evidence="3 4">
    <name type="scientific">Streptomyces tsukubensis (strain DSM 42081 / NBRC 108919 / NRRL 18488 / 9993)</name>
    <dbReference type="NCBI Taxonomy" id="1114943"/>
    <lineage>
        <taxon>Bacteria</taxon>
        <taxon>Bacillati</taxon>
        <taxon>Actinomycetota</taxon>
        <taxon>Actinomycetes</taxon>
        <taxon>Kitasatosporales</taxon>
        <taxon>Streptomycetaceae</taxon>
        <taxon>Streptomyces</taxon>
    </lineage>
</organism>
<dbReference type="Gene3D" id="2.40.260.10">
    <property type="entry name" value="Sortase"/>
    <property type="match status" value="1"/>
</dbReference>
<feature type="region of interest" description="Disordered" evidence="2">
    <location>
        <begin position="41"/>
        <end position="78"/>
    </location>
</feature>
<sequence length="222" mass="22567">MPPPPPPAHRAPRGGPWFALLCVLLLGFFLVRTGTGAPGTGPGASAAVGPPRPAPAAAGGRTGAEPPGTAVPLPHSPPRRIVIPSLRIDAPVLGTGLTADRSVAPPPTGEPNLAGWYTGSVSPGERGTAVVVGHVDTETGPAVFHPLARLGPGDRIEVGREDGRTAVFTVYGVESLPRDGFPAGRVYRDAPGPELRLITCGGRWSPGAGYEENVVVFARAGG</sequence>
<gene>
    <name evidence="3" type="ORF">STSU_031885</name>
</gene>
<dbReference type="NCBIfam" id="NF033748">
    <property type="entry name" value="class_F_sortase"/>
    <property type="match status" value="1"/>
</dbReference>
<accession>A0A7G3UTX4</accession>